<proteinExistence type="predicted"/>
<keyword evidence="4" id="KW-1185">Reference proteome</keyword>
<dbReference type="InterPro" id="IPR011992">
    <property type="entry name" value="EF-hand-dom_pair"/>
</dbReference>
<dbReference type="Gene3D" id="1.10.238.10">
    <property type="entry name" value="EF-hand"/>
    <property type="match status" value="1"/>
</dbReference>
<reference evidence="3 4" key="1">
    <citation type="journal article" date="2015" name="Genome Biol. Evol.">
        <title>Comparative Genomics of a Bacterivorous Green Alga Reveals Evolutionary Causalities and Consequences of Phago-Mixotrophic Mode of Nutrition.</title>
        <authorList>
            <person name="Burns J.A."/>
            <person name="Paasch A."/>
            <person name="Narechania A."/>
            <person name="Kim E."/>
        </authorList>
    </citation>
    <scope>NUCLEOTIDE SEQUENCE [LARGE SCALE GENOMIC DNA]</scope>
    <source>
        <strain evidence="3 4">PLY_AMNH</strain>
    </source>
</reference>
<dbReference type="PANTHER" id="PTHR38130:SF1">
    <property type="entry name" value="EF-HAND DOMAIN-CONTAINING PROTEIN"/>
    <property type="match status" value="1"/>
</dbReference>
<sequence>MGGYHLPEPVIIKATDSQLQDLLKDPGFSGPSSVNPHHFKSIAQETFSQVEANRQRSPPARRPSDPHNYGGSTSTYCIDGAVPKRFFRQVESSQTEVERSKPRELIPQTVTKEIRNLTNMDIPGTKSNPKDVVRNPRGTDPLNPTYRLPSHVEQGPAPPKTFTKNSLSNDDIEGSKPLPLFQQKMRDPISCRDITNTEPGTAGALRHLRQDFDAPVRTENMQIDDINLKHKGHLQNLIAEKEAIPEVPGSKPKSIYGMRSDGIDTSLNVSDIPGAKPQSDGRTQMARAKSRQAKAFTQWTGGASPFGCQGTINPPIRQPAEVKAKASRDAPQVLASIGGSADDLKSMYKYFKTIDRESCGKVTSNELAAVLKTTNLGCSGRELTTMMTAYDTDNSGYFNYKAFTRAAKPYFKADKPRPSTPGKPVDLLGNHLGDSAKRTNLVQPTGHGASISNIGYPPDRIVHRMPPPATPERERQQALFERFEQSYSKPAKNRIPRPGSRGSDGWNPIGHPELDQPYSAYWMPTTELKGGFVHGANKEKETLEESGIQEAILQGQQQQGSFSSHSRPPSPQTWAHKAMHTSAFGSTVPLNSGPGKPAGFKRNELDSRPVSAGAVLQASVPPAHLPPRFEKAALGMREREHRQLASDIAAIRGLS</sequence>
<feature type="compositionally biased region" description="Polar residues" evidence="1">
    <location>
        <begin position="44"/>
        <end position="56"/>
    </location>
</feature>
<feature type="domain" description="EF-hand" evidence="2">
    <location>
        <begin position="342"/>
        <end position="377"/>
    </location>
</feature>
<evidence type="ECO:0000256" key="1">
    <source>
        <dbReference type="SAM" id="MobiDB-lite"/>
    </source>
</evidence>
<feature type="region of interest" description="Disordered" evidence="1">
    <location>
        <begin position="44"/>
        <end position="75"/>
    </location>
</feature>
<feature type="region of interest" description="Disordered" evidence="1">
    <location>
        <begin position="119"/>
        <end position="177"/>
    </location>
</feature>
<feature type="region of interest" description="Disordered" evidence="1">
    <location>
        <begin position="488"/>
        <end position="509"/>
    </location>
</feature>
<accession>A0AAE0GWF0</accession>
<comment type="caution">
    <text evidence="3">The sequence shown here is derived from an EMBL/GenBank/DDBJ whole genome shotgun (WGS) entry which is preliminary data.</text>
</comment>
<evidence type="ECO:0000313" key="3">
    <source>
        <dbReference type="EMBL" id="KAK3285368.1"/>
    </source>
</evidence>
<dbReference type="PROSITE" id="PS50222">
    <property type="entry name" value="EF_HAND_2"/>
    <property type="match status" value="1"/>
</dbReference>
<protein>
    <recommendedName>
        <fullName evidence="2">EF-hand domain-containing protein</fullName>
    </recommendedName>
</protein>
<dbReference type="CDD" id="cd00051">
    <property type="entry name" value="EFh"/>
    <property type="match status" value="1"/>
</dbReference>
<feature type="region of interest" description="Disordered" evidence="1">
    <location>
        <begin position="440"/>
        <end position="459"/>
    </location>
</feature>
<dbReference type="InterPro" id="IPR002048">
    <property type="entry name" value="EF_hand_dom"/>
</dbReference>
<dbReference type="PANTHER" id="PTHR38130">
    <property type="entry name" value="EF-HAND DOMAIN-CONTAINING PROTEIN"/>
    <property type="match status" value="1"/>
</dbReference>
<dbReference type="EMBL" id="LGRX02001864">
    <property type="protein sequence ID" value="KAK3285368.1"/>
    <property type="molecule type" value="Genomic_DNA"/>
</dbReference>
<feature type="region of interest" description="Disordered" evidence="1">
    <location>
        <begin position="554"/>
        <end position="604"/>
    </location>
</feature>
<organism evidence="3 4">
    <name type="scientific">Cymbomonas tetramitiformis</name>
    <dbReference type="NCBI Taxonomy" id="36881"/>
    <lineage>
        <taxon>Eukaryota</taxon>
        <taxon>Viridiplantae</taxon>
        <taxon>Chlorophyta</taxon>
        <taxon>Pyramimonadophyceae</taxon>
        <taxon>Pyramimonadales</taxon>
        <taxon>Pyramimonadaceae</taxon>
        <taxon>Cymbomonas</taxon>
    </lineage>
</organism>
<dbReference type="GO" id="GO:0005509">
    <property type="term" value="F:calcium ion binding"/>
    <property type="evidence" value="ECO:0007669"/>
    <property type="project" value="InterPro"/>
</dbReference>
<dbReference type="AlphaFoldDB" id="A0AAE0GWF0"/>
<gene>
    <name evidence="3" type="ORF">CYMTET_7024</name>
</gene>
<name>A0AAE0GWF0_9CHLO</name>
<dbReference type="Proteomes" id="UP001190700">
    <property type="component" value="Unassembled WGS sequence"/>
</dbReference>
<dbReference type="SUPFAM" id="SSF47473">
    <property type="entry name" value="EF-hand"/>
    <property type="match status" value="1"/>
</dbReference>
<evidence type="ECO:0000259" key="2">
    <source>
        <dbReference type="PROSITE" id="PS50222"/>
    </source>
</evidence>
<evidence type="ECO:0000313" key="4">
    <source>
        <dbReference type="Proteomes" id="UP001190700"/>
    </source>
</evidence>